<evidence type="ECO:0000256" key="1">
    <source>
        <dbReference type="SAM" id="Phobius"/>
    </source>
</evidence>
<sequence>MNSCAYVCRLKHDRPNKNRFAYKIYMFYLDLDEIDLLADRFKLLGKNRWNLLSFYDDDHFLFVRQKGKRDRIARATFDYTREYYVGKSTKERVRETLGELGFDFELGKVCLLTSLRNLGYIFNPVSFYYCYDAQGELRVLLSEVNNTYRDQKLFYTALTPGNKRHRDKQKKNFYVSPFIDMDTEITWSFEEPAETLLMEVNSVKDGQAILKTSLAGDRRQLSSTSILLLFLRYPMVPLFTIIFIHWQALKLWLKKVRFRDKSTSDDEIIRGLR</sequence>
<accession>A0A1L3GCP2</accession>
<evidence type="ECO:0008006" key="4">
    <source>
        <dbReference type="Google" id="ProtNLM"/>
    </source>
</evidence>
<dbReference type="Pfam" id="PF07103">
    <property type="entry name" value="DUF1365"/>
    <property type="match status" value="1"/>
</dbReference>
<proteinExistence type="predicted"/>
<dbReference type="KEGG" id="pace:A6070_09390"/>
<keyword evidence="1" id="KW-0812">Transmembrane</keyword>
<dbReference type="PANTHER" id="PTHR33973:SF4">
    <property type="entry name" value="OS07G0153300 PROTEIN"/>
    <property type="match status" value="1"/>
</dbReference>
<keyword evidence="1" id="KW-0472">Membrane</keyword>
<evidence type="ECO:0000313" key="3">
    <source>
        <dbReference type="Proteomes" id="UP000182264"/>
    </source>
</evidence>
<keyword evidence="1" id="KW-1133">Transmembrane helix</keyword>
<reference evidence="2 3" key="1">
    <citation type="journal article" date="2017" name="Genome Announc.">
        <title>Complete Genome Sequences of Two Acetylene-Fermenting Pelobacter acetylenicus Strains.</title>
        <authorList>
            <person name="Sutton J.M."/>
            <person name="Baesman S.M."/>
            <person name="Fierst J.L."/>
            <person name="Poret-Peterson A.T."/>
            <person name="Oremland R.S."/>
            <person name="Dunlap D.S."/>
            <person name="Akob D.M."/>
        </authorList>
    </citation>
    <scope>NUCLEOTIDE SEQUENCE [LARGE SCALE GENOMIC DNA]</scope>
    <source>
        <strain evidence="2 3">DSM 3247</strain>
    </source>
</reference>
<name>A0A1L3GCP2_SYNAC</name>
<dbReference type="AlphaFoldDB" id="A0A1L3GCP2"/>
<dbReference type="EMBL" id="CP015518">
    <property type="protein sequence ID" value="APG23721.1"/>
    <property type="molecule type" value="Genomic_DNA"/>
</dbReference>
<feature type="transmembrane region" description="Helical" evidence="1">
    <location>
        <begin position="226"/>
        <end position="249"/>
    </location>
</feature>
<dbReference type="RefSeq" id="WP_072285530.1">
    <property type="nucleotide sequence ID" value="NZ_CP015455.1"/>
</dbReference>
<evidence type="ECO:0000313" key="2">
    <source>
        <dbReference type="EMBL" id="APG23721.1"/>
    </source>
</evidence>
<dbReference type="OrthoDB" id="9778801at2"/>
<dbReference type="Proteomes" id="UP000182264">
    <property type="component" value="Chromosome"/>
</dbReference>
<protein>
    <recommendedName>
        <fullName evidence="4">DUF1365 domain-containing protein</fullName>
    </recommendedName>
</protein>
<dbReference type="PANTHER" id="PTHR33973">
    <property type="entry name" value="OS07G0153300 PROTEIN"/>
    <property type="match status" value="1"/>
</dbReference>
<dbReference type="STRING" id="29542.A6070_09390"/>
<organism evidence="2 3">
    <name type="scientific">Syntrophotalea acetylenica</name>
    <name type="common">Pelobacter acetylenicus</name>
    <dbReference type="NCBI Taxonomy" id="29542"/>
    <lineage>
        <taxon>Bacteria</taxon>
        <taxon>Pseudomonadati</taxon>
        <taxon>Thermodesulfobacteriota</taxon>
        <taxon>Desulfuromonadia</taxon>
        <taxon>Desulfuromonadales</taxon>
        <taxon>Syntrophotaleaceae</taxon>
        <taxon>Syntrophotalea</taxon>
    </lineage>
</organism>
<dbReference type="InterPro" id="IPR010775">
    <property type="entry name" value="DUF1365"/>
</dbReference>
<keyword evidence="3" id="KW-1185">Reference proteome</keyword>
<gene>
    <name evidence="2" type="ORF">A7E75_00780</name>
</gene>